<dbReference type="AlphaFoldDB" id="A0AAN9SW41"/>
<protein>
    <submittedName>
        <fullName evidence="1">Uncharacterized protein</fullName>
    </submittedName>
</protein>
<comment type="caution">
    <text evidence="1">The sequence shown here is derived from an EMBL/GenBank/DDBJ whole genome shotgun (WGS) entry which is preliminary data.</text>
</comment>
<evidence type="ECO:0000313" key="1">
    <source>
        <dbReference type="EMBL" id="KAK7405785.1"/>
    </source>
</evidence>
<keyword evidence="2" id="KW-1185">Reference proteome</keyword>
<proteinExistence type="predicted"/>
<organism evidence="1 2">
    <name type="scientific">Psophocarpus tetragonolobus</name>
    <name type="common">Winged bean</name>
    <name type="synonym">Dolichos tetragonolobus</name>
    <dbReference type="NCBI Taxonomy" id="3891"/>
    <lineage>
        <taxon>Eukaryota</taxon>
        <taxon>Viridiplantae</taxon>
        <taxon>Streptophyta</taxon>
        <taxon>Embryophyta</taxon>
        <taxon>Tracheophyta</taxon>
        <taxon>Spermatophyta</taxon>
        <taxon>Magnoliopsida</taxon>
        <taxon>eudicotyledons</taxon>
        <taxon>Gunneridae</taxon>
        <taxon>Pentapetalae</taxon>
        <taxon>rosids</taxon>
        <taxon>fabids</taxon>
        <taxon>Fabales</taxon>
        <taxon>Fabaceae</taxon>
        <taxon>Papilionoideae</taxon>
        <taxon>50 kb inversion clade</taxon>
        <taxon>NPAAA clade</taxon>
        <taxon>indigoferoid/millettioid clade</taxon>
        <taxon>Phaseoleae</taxon>
        <taxon>Psophocarpus</taxon>
    </lineage>
</organism>
<gene>
    <name evidence="1" type="ORF">VNO78_07394</name>
</gene>
<name>A0AAN9SW41_PSOTE</name>
<reference evidence="1 2" key="1">
    <citation type="submission" date="2024-01" db="EMBL/GenBank/DDBJ databases">
        <title>The genomes of 5 underutilized Papilionoideae crops provide insights into root nodulation and disease resistanc.</title>
        <authorList>
            <person name="Jiang F."/>
        </authorList>
    </citation>
    <scope>NUCLEOTIDE SEQUENCE [LARGE SCALE GENOMIC DNA]</scope>
    <source>
        <strain evidence="1">DUOXIRENSHENG_FW03</strain>
        <tissue evidence="1">Leaves</tissue>
    </source>
</reference>
<dbReference type="EMBL" id="JAYMYS010000002">
    <property type="protein sequence ID" value="KAK7405785.1"/>
    <property type="molecule type" value="Genomic_DNA"/>
</dbReference>
<dbReference type="Proteomes" id="UP001386955">
    <property type="component" value="Unassembled WGS sequence"/>
</dbReference>
<accession>A0AAN9SW41</accession>
<sequence>MSYVDFLVMEEELGLNDGMFNVPNGAAGADASLALVEEGEGVNGGVAKIPDAVVVTKSGKKVGFLWAGRGCRRRGRGEGDGEGFWWKERMLIQLVYCSMKLLIIIFFKHHDVQDEGPIELVQDPNLDYMHPYLDVSLDPINSSVLMEEAKAKVVRLVKEAKH</sequence>
<evidence type="ECO:0000313" key="2">
    <source>
        <dbReference type="Proteomes" id="UP001386955"/>
    </source>
</evidence>